<sequence>MSKFIALLLLSALAVFFFLWNTSSLCVGTSLCGGLTPEDQRAIVPRRPVQNDRAAYANTTQNTVSASMSNTINEITEKISEKVGKTETIPRNKMEETHKINKKAKDKAEKQRERNATDADSAVRSGWGTDRRETEPTAGDSHILFIETKCLLGNTQNPKSLAALGTNYVGLESQESAGSCVLSFASDGIGHAVADSCVEELRTNFRGDIWVHNGPGLITRVLLKICKCSRVTELSTERCRGFQVLSAREFFPIPFHMWHLFFNESRRERTLDTIKDSFGVHLWNNLSKHTTVNVGSQQPYSVMAATACPRMYAACGGYF</sequence>
<proteinExistence type="inferred from homology"/>
<gene>
    <name evidence="6" type="ORF">Cfor_12133</name>
</gene>
<organism evidence="6 7">
    <name type="scientific">Coptotermes formosanus</name>
    <name type="common">Formosan subterranean termite</name>
    <dbReference type="NCBI Taxonomy" id="36987"/>
    <lineage>
        <taxon>Eukaryota</taxon>
        <taxon>Metazoa</taxon>
        <taxon>Ecdysozoa</taxon>
        <taxon>Arthropoda</taxon>
        <taxon>Hexapoda</taxon>
        <taxon>Insecta</taxon>
        <taxon>Pterygota</taxon>
        <taxon>Neoptera</taxon>
        <taxon>Polyneoptera</taxon>
        <taxon>Dictyoptera</taxon>
        <taxon>Blattodea</taxon>
        <taxon>Blattoidea</taxon>
        <taxon>Termitoidae</taxon>
        <taxon>Rhinotermitidae</taxon>
        <taxon>Coptotermes</taxon>
    </lineage>
</organism>
<dbReference type="Pfam" id="PF04572">
    <property type="entry name" value="Gb3_synth"/>
    <property type="match status" value="1"/>
</dbReference>
<feature type="compositionally biased region" description="Basic and acidic residues" evidence="3">
    <location>
        <begin position="87"/>
        <end position="99"/>
    </location>
</feature>
<dbReference type="PANTHER" id="PTHR12042:SF21">
    <property type="entry name" value="ALPHA1,4-GALACTOSYLTRANSFERASE 1-RELATED"/>
    <property type="match status" value="1"/>
</dbReference>
<evidence type="ECO:0000256" key="3">
    <source>
        <dbReference type="SAM" id="MobiDB-lite"/>
    </source>
</evidence>
<evidence type="ECO:0000313" key="7">
    <source>
        <dbReference type="Proteomes" id="UP000502823"/>
    </source>
</evidence>
<dbReference type="InterPro" id="IPR007652">
    <property type="entry name" value="A1-4-GlycosylTfrase_dom"/>
</dbReference>
<dbReference type="AlphaFoldDB" id="A0A6L2Q3N5"/>
<dbReference type="GO" id="GO:0016020">
    <property type="term" value="C:membrane"/>
    <property type="evidence" value="ECO:0007669"/>
    <property type="project" value="GOC"/>
</dbReference>
<evidence type="ECO:0000256" key="4">
    <source>
        <dbReference type="SAM" id="SignalP"/>
    </source>
</evidence>
<comment type="caution">
    <text evidence="6">The sequence shown here is derived from an EMBL/GenBank/DDBJ whole genome shotgun (WGS) entry which is preliminary data.</text>
</comment>
<dbReference type="EMBL" id="BLKM01000906">
    <property type="protein sequence ID" value="GFG39521.1"/>
    <property type="molecule type" value="Genomic_DNA"/>
</dbReference>
<feature type="region of interest" description="Disordered" evidence="3">
    <location>
        <begin position="87"/>
        <end position="137"/>
    </location>
</feature>
<dbReference type="InParanoid" id="A0A6L2Q3N5"/>
<keyword evidence="7" id="KW-1185">Reference proteome</keyword>
<dbReference type="Proteomes" id="UP000502823">
    <property type="component" value="Unassembled WGS sequence"/>
</dbReference>
<reference evidence="7" key="1">
    <citation type="submission" date="2020-01" db="EMBL/GenBank/DDBJ databases">
        <title>Draft genome sequence of the Termite Coptotermes fromosanus.</title>
        <authorList>
            <person name="Itakura S."/>
            <person name="Yosikawa Y."/>
            <person name="Umezawa K."/>
        </authorList>
    </citation>
    <scope>NUCLEOTIDE SEQUENCE [LARGE SCALE GENOMIC DNA]</scope>
</reference>
<accession>A0A6L2Q3N5</accession>
<evidence type="ECO:0000313" key="6">
    <source>
        <dbReference type="EMBL" id="GFG39521.1"/>
    </source>
</evidence>
<keyword evidence="2" id="KW-0808">Transferase</keyword>
<feature type="chain" id="PRO_5026904106" description="Alpha 1,4-glycosyltransferase domain-containing protein" evidence="4">
    <location>
        <begin position="25"/>
        <end position="319"/>
    </location>
</feature>
<protein>
    <recommendedName>
        <fullName evidence="5">Alpha 1,4-glycosyltransferase domain-containing protein</fullName>
    </recommendedName>
</protein>
<feature type="signal peptide" evidence="4">
    <location>
        <begin position="1"/>
        <end position="24"/>
    </location>
</feature>
<evidence type="ECO:0000259" key="5">
    <source>
        <dbReference type="Pfam" id="PF04572"/>
    </source>
</evidence>
<feature type="domain" description="Alpha 1,4-glycosyltransferase" evidence="5">
    <location>
        <begin position="189"/>
        <end position="315"/>
    </location>
</feature>
<dbReference type="InterPro" id="IPR051981">
    <property type="entry name" value="Glycosyltransf_32"/>
</dbReference>
<dbReference type="OrthoDB" id="409543at2759"/>
<feature type="compositionally biased region" description="Basic and acidic residues" evidence="3">
    <location>
        <begin position="106"/>
        <end position="117"/>
    </location>
</feature>
<name>A0A6L2Q3N5_COPFO</name>
<evidence type="ECO:0000256" key="2">
    <source>
        <dbReference type="ARBA" id="ARBA00022679"/>
    </source>
</evidence>
<dbReference type="SUPFAM" id="SSF53448">
    <property type="entry name" value="Nucleotide-diphospho-sugar transferases"/>
    <property type="match status" value="1"/>
</dbReference>
<dbReference type="GO" id="GO:0016758">
    <property type="term" value="F:hexosyltransferase activity"/>
    <property type="evidence" value="ECO:0007669"/>
    <property type="project" value="TreeGrafter"/>
</dbReference>
<dbReference type="GO" id="GO:0006688">
    <property type="term" value="P:glycosphingolipid biosynthetic process"/>
    <property type="evidence" value="ECO:0007669"/>
    <property type="project" value="TreeGrafter"/>
</dbReference>
<dbReference type="PANTHER" id="PTHR12042">
    <property type="entry name" value="LACTOSYLCERAMIDE 4-ALPHA-GALACTOSYLTRANSFERASE ALPHA- 1,4-GALACTOSYLTRANSFERASE"/>
    <property type="match status" value="1"/>
</dbReference>
<dbReference type="InterPro" id="IPR029044">
    <property type="entry name" value="Nucleotide-diphossugar_trans"/>
</dbReference>
<keyword evidence="4" id="KW-0732">Signal</keyword>
<evidence type="ECO:0000256" key="1">
    <source>
        <dbReference type="ARBA" id="ARBA00009003"/>
    </source>
</evidence>
<comment type="similarity">
    <text evidence="1">Belongs to the glycosyltransferase 32 family.</text>
</comment>